<reference evidence="2 3" key="1">
    <citation type="submission" date="2019-03" db="EMBL/GenBank/DDBJ databases">
        <title>Genomic Encyclopedia of Type Strains, Phase III (KMG-III): the genomes of soil and plant-associated and newly described type strains.</title>
        <authorList>
            <person name="Whitman W."/>
        </authorList>
    </citation>
    <scope>NUCLEOTIDE SEQUENCE [LARGE SCALE GENOMIC DNA]</scope>
    <source>
        <strain evidence="2 3">VKM Ac-2527</strain>
    </source>
</reference>
<sequence>MTDQPIEQVPEAQGPDQDLRAARNHVREAGDILRRALAADDEQTAGGTQANESER</sequence>
<protein>
    <submittedName>
        <fullName evidence="2">Uncharacterized protein</fullName>
    </submittedName>
</protein>
<feature type="compositionally biased region" description="Polar residues" evidence="1">
    <location>
        <begin position="45"/>
        <end position="55"/>
    </location>
</feature>
<evidence type="ECO:0000313" key="2">
    <source>
        <dbReference type="EMBL" id="TDO43200.1"/>
    </source>
</evidence>
<comment type="caution">
    <text evidence="2">The sequence shown here is derived from an EMBL/GenBank/DDBJ whole genome shotgun (WGS) entry which is preliminary data.</text>
</comment>
<feature type="region of interest" description="Disordered" evidence="1">
    <location>
        <begin position="35"/>
        <end position="55"/>
    </location>
</feature>
<name>A0A4R6K1V6_9ACTN</name>
<accession>A0A4R6K1V6</accession>
<dbReference type="AlphaFoldDB" id="A0A4R6K1V6"/>
<gene>
    <name evidence="2" type="ORF">EV643_119133</name>
</gene>
<organism evidence="2 3">
    <name type="scientific">Kribbella caucasensis</name>
    <dbReference type="NCBI Taxonomy" id="2512215"/>
    <lineage>
        <taxon>Bacteria</taxon>
        <taxon>Bacillati</taxon>
        <taxon>Actinomycetota</taxon>
        <taxon>Actinomycetes</taxon>
        <taxon>Propionibacteriales</taxon>
        <taxon>Kribbellaceae</taxon>
        <taxon>Kribbella</taxon>
    </lineage>
</organism>
<proteinExistence type="predicted"/>
<dbReference type="Proteomes" id="UP000295388">
    <property type="component" value="Unassembled WGS sequence"/>
</dbReference>
<dbReference type="RefSeq" id="WP_166665655.1">
    <property type="nucleotide sequence ID" value="NZ_SNWQ01000019.1"/>
</dbReference>
<keyword evidence="3" id="KW-1185">Reference proteome</keyword>
<dbReference type="EMBL" id="SNWQ01000019">
    <property type="protein sequence ID" value="TDO43200.1"/>
    <property type="molecule type" value="Genomic_DNA"/>
</dbReference>
<feature type="region of interest" description="Disordered" evidence="1">
    <location>
        <begin position="1"/>
        <end position="23"/>
    </location>
</feature>
<evidence type="ECO:0000256" key="1">
    <source>
        <dbReference type="SAM" id="MobiDB-lite"/>
    </source>
</evidence>
<evidence type="ECO:0000313" key="3">
    <source>
        <dbReference type="Proteomes" id="UP000295388"/>
    </source>
</evidence>